<sequence length="143" mass="16575">MFFKRSAYPYIKIKDETETTDKSAIKDFPQILAKIIEVKDYTLDQVWNADESILSWKRMLNRTYVANAQKRDDLDELLDDKALSEEKIIDVALETPDSKDYNNNDAEDPVSNAGLIKEGLELISKLGNHFVKHDLYEEQAQKF</sequence>
<name>A0A8X6U9C3_NEPPI</name>
<proteinExistence type="predicted"/>
<accession>A0A8X6U9C3</accession>
<comment type="caution">
    <text evidence="1">The sequence shown here is derived from an EMBL/GenBank/DDBJ whole genome shotgun (WGS) entry which is preliminary data.</text>
</comment>
<organism evidence="1 2">
    <name type="scientific">Nephila pilipes</name>
    <name type="common">Giant wood spider</name>
    <name type="synonym">Nephila maculata</name>
    <dbReference type="NCBI Taxonomy" id="299642"/>
    <lineage>
        <taxon>Eukaryota</taxon>
        <taxon>Metazoa</taxon>
        <taxon>Ecdysozoa</taxon>
        <taxon>Arthropoda</taxon>
        <taxon>Chelicerata</taxon>
        <taxon>Arachnida</taxon>
        <taxon>Araneae</taxon>
        <taxon>Araneomorphae</taxon>
        <taxon>Entelegynae</taxon>
        <taxon>Araneoidea</taxon>
        <taxon>Nephilidae</taxon>
        <taxon>Nephila</taxon>
    </lineage>
</organism>
<reference evidence="1" key="1">
    <citation type="submission" date="2020-08" db="EMBL/GenBank/DDBJ databases">
        <title>Multicomponent nature underlies the extraordinary mechanical properties of spider dragline silk.</title>
        <authorList>
            <person name="Kono N."/>
            <person name="Nakamura H."/>
            <person name="Mori M."/>
            <person name="Yoshida Y."/>
            <person name="Ohtoshi R."/>
            <person name="Malay A.D."/>
            <person name="Moran D.A.P."/>
            <person name="Tomita M."/>
            <person name="Numata K."/>
            <person name="Arakawa K."/>
        </authorList>
    </citation>
    <scope>NUCLEOTIDE SEQUENCE</scope>
</reference>
<keyword evidence="2" id="KW-1185">Reference proteome</keyword>
<gene>
    <name evidence="1" type="ORF">NPIL_663191</name>
</gene>
<dbReference type="OrthoDB" id="7995304at2759"/>
<dbReference type="Proteomes" id="UP000887013">
    <property type="component" value="Unassembled WGS sequence"/>
</dbReference>
<dbReference type="AlphaFoldDB" id="A0A8X6U9C3"/>
<dbReference type="EMBL" id="BMAW01124040">
    <property type="protein sequence ID" value="GFU06087.1"/>
    <property type="molecule type" value="Genomic_DNA"/>
</dbReference>
<evidence type="ECO:0000313" key="1">
    <source>
        <dbReference type="EMBL" id="GFU06087.1"/>
    </source>
</evidence>
<protein>
    <submittedName>
        <fullName evidence="1">Uncharacterized protein</fullName>
    </submittedName>
</protein>
<evidence type="ECO:0000313" key="2">
    <source>
        <dbReference type="Proteomes" id="UP000887013"/>
    </source>
</evidence>